<keyword evidence="1" id="KW-0472">Membrane</keyword>
<gene>
    <name evidence="2" type="ORF">sh5_0049</name>
</gene>
<dbReference type="EMBL" id="KU687351">
    <property type="protein sequence ID" value="ANS53192.1"/>
    <property type="molecule type" value="Genomic_DNA"/>
</dbReference>
<name>A0A1B1LKF1_9CAUD</name>
<organism evidence="2 3">
    <name type="scientific">Citrobacter phage SH5</name>
    <dbReference type="NCBI Taxonomy" id="1805468"/>
    <lineage>
        <taxon>Viruses</taxon>
        <taxon>Duplodnaviria</taxon>
        <taxon>Heunggongvirae</taxon>
        <taxon>Uroviricota</taxon>
        <taxon>Caudoviricetes</taxon>
        <taxon>Autographivirales</taxon>
        <taxon>Autotranscriptaviridae</taxon>
        <taxon>Studiervirinae</taxon>
        <taxon>Kayfunavirus</taxon>
        <taxon>Kayfunavirus SH4</taxon>
    </lineage>
</organism>
<protein>
    <submittedName>
        <fullName evidence="2">Uncharacterized protein</fullName>
    </submittedName>
</protein>
<feature type="transmembrane region" description="Helical" evidence="1">
    <location>
        <begin position="34"/>
        <end position="56"/>
    </location>
</feature>
<sequence length="115" mass="12959">MKKVALSVSLIYVGLVLCANYLTLSLHWSVISKVILLTLFSFVCLSVALLAIRALLDILNTTSSQAGLNRLSKLVEAEKRIAARGKTTTSDHESFDQWQDLNEREEQYYAKLNQR</sequence>
<evidence type="ECO:0000256" key="1">
    <source>
        <dbReference type="SAM" id="Phobius"/>
    </source>
</evidence>
<dbReference type="Pfam" id="PF17576">
    <property type="entry name" value="DUF5480"/>
    <property type="match status" value="1"/>
</dbReference>
<keyword evidence="1" id="KW-1133">Transmembrane helix</keyword>
<evidence type="ECO:0000313" key="2">
    <source>
        <dbReference type="EMBL" id="ANS53192.1"/>
    </source>
</evidence>
<reference evidence="2 3" key="1">
    <citation type="submission" date="2016-02" db="EMBL/GenBank/DDBJ databases">
        <title>Characterization of five Podoviridae phages infecting Citrobacter freundii.</title>
        <authorList>
            <person name="Hamdi S."/>
            <person name="Rousseau G.M."/>
            <person name="Labrie S.J."/>
            <person name="Saied Kourda R."/>
            <person name="Tremblay D.M."/>
            <person name="Moineau S."/>
            <person name="Ben Slama K."/>
        </authorList>
    </citation>
    <scope>NUCLEOTIDE SEQUENCE [LARGE SCALE GENOMIC DNA]</scope>
</reference>
<accession>A0A1B1LKF1</accession>
<proteinExistence type="predicted"/>
<evidence type="ECO:0000313" key="3">
    <source>
        <dbReference type="Proteomes" id="UP000222579"/>
    </source>
</evidence>
<dbReference type="Proteomes" id="UP000222579">
    <property type="component" value="Segment"/>
</dbReference>
<dbReference type="InterPro" id="IPR035148">
    <property type="entry name" value="DUF5480"/>
</dbReference>
<keyword evidence="1" id="KW-0812">Transmembrane</keyword>